<proteinExistence type="predicted"/>
<organism evidence="1 2">
    <name type="scientific">Candidatus Xenolissoclinum pacificiensis L6</name>
    <dbReference type="NCBI Taxonomy" id="1401685"/>
    <lineage>
        <taxon>Bacteria</taxon>
        <taxon>Pseudomonadati</taxon>
        <taxon>Pseudomonadota</taxon>
        <taxon>Alphaproteobacteria</taxon>
        <taxon>Rickettsiales</taxon>
        <taxon>Anaplasmataceae</taxon>
        <taxon>Candidatus Xenolissoclinum</taxon>
    </lineage>
</organism>
<evidence type="ECO:0000313" key="2">
    <source>
        <dbReference type="Proteomes" id="UP000018951"/>
    </source>
</evidence>
<accession>W2V0A3</accession>
<sequence>MIVQFLLKMKDLLVYMRKCFLESDSENVIVMDYVYMYVF</sequence>
<name>W2V0A3_9RICK</name>
<evidence type="ECO:0000313" key="1">
    <source>
        <dbReference type="EMBL" id="ETO91082.1"/>
    </source>
</evidence>
<reference evidence="1 2" key="1">
    <citation type="journal article" date="2013" name="PLoS ONE">
        <title>Bacterial endosymbiosis in a chordate host: long-term co-evolution and conservation of secondary metabolism.</title>
        <authorList>
            <person name="Kwan J.C."/>
            <person name="Schmidt E.W."/>
        </authorList>
    </citation>
    <scope>NUCLEOTIDE SEQUENCE [LARGE SCALE GENOMIC DNA]</scope>
    <source>
        <strain evidence="2">L6</strain>
    </source>
</reference>
<dbReference type="EMBL" id="AXCJ01000009">
    <property type="protein sequence ID" value="ETO91082.1"/>
    <property type="molecule type" value="Genomic_DNA"/>
</dbReference>
<gene>
    <name evidence="1" type="ORF">P857_157</name>
</gene>
<dbReference type="AlphaFoldDB" id="W2V0A3"/>
<comment type="caution">
    <text evidence="1">The sequence shown here is derived from an EMBL/GenBank/DDBJ whole genome shotgun (WGS) entry which is preliminary data.</text>
</comment>
<dbReference type="STRING" id="1401685.P857_157"/>
<dbReference type="Proteomes" id="UP000018951">
    <property type="component" value="Unassembled WGS sequence"/>
</dbReference>
<keyword evidence="2" id="KW-1185">Reference proteome</keyword>
<protein>
    <submittedName>
        <fullName evidence="1">Uncharacterized protein</fullName>
    </submittedName>
</protein>